<dbReference type="InterPro" id="IPR029068">
    <property type="entry name" value="Glyas_Bleomycin-R_OHBP_Dase"/>
</dbReference>
<proteinExistence type="predicted"/>
<dbReference type="InterPro" id="IPR004360">
    <property type="entry name" value="Glyas_Fos-R_dOase_dom"/>
</dbReference>
<organism evidence="2 3">
    <name type="scientific">Thiolapillus brandeum</name>
    <dbReference type="NCBI Taxonomy" id="1076588"/>
    <lineage>
        <taxon>Bacteria</taxon>
        <taxon>Pseudomonadati</taxon>
        <taxon>Pseudomonadota</taxon>
        <taxon>Gammaproteobacteria</taxon>
        <taxon>Chromatiales</taxon>
        <taxon>Sedimenticolaceae</taxon>
        <taxon>Thiolapillus</taxon>
    </lineage>
</organism>
<dbReference type="OrthoDB" id="9793039at2"/>
<protein>
    <submittedName>
        <fullName evidence="2">Glyoxalase family protein</fullName>
    </submittedName>
</protein>
<feature type="domain" description="VOC" evidence="1">
    <location>
        <begin position="55"/>
        <end position="169"/>
    </location>
</feature>
<evidence type="ECO:0000313" key="2">
    <source>
        <dbReference type="EMBL" id="BAO44074.1"/>
    </source>
</evidence>
<dbReference type="PANTHER" id="PTHR33993">
    <property type="entry name" value="GLYOXALASE-RELATED"/>
    <property type="match status" value="1"/>
</dbReference>
<dbReference type="KEGG" id="tbn:TBH_C1146"/>
<dbReference type="Gene3D" id="3.10.180.10">
    <property type="entry name" value="2,3-Dihydroxybiphenyl 1,2-Dioxygenase, domain 1"/>
    <property type="match status" value="2"/>
</dbReference>
<dbReference type="Proteomes" id="UP000031631">
    <property type="component" value="Chromosome"/>
</dbReference>
<dbReference type="AlphaFoldDB" id="A0A7U6GI47"/>
<gene>
    <name evidence="2" type="ORF">TBH_C1146</name>
</gene>
<reference evidence="2 3" key="1">
    <citation type="journal article" date="2014" name="PLoS ONE">
        <title>Physiological and genomic features of a novel sulfur-oxidizing gammaproteobacterium belonging to a previously uncultivated symbiotic lineage isolated from a hydrothermal vent.</title>
        <authorList>
            <person name="Nunoura T."/>
            <person name="Takaki Y."/>
            <person name="Kazama H."/>
            <person name="Kakuta J."/>
            <person name="Shimamura S."/>
            <person name="Makita H."/>
            <person name="Hirai M."/>
            <person name="Miyazaki M."/>
            <person name="Takai K."/>
        </authorList>
    </citation>
    <scope>NUCLEOTIDE SEQUENCE [LARGE SCALE GENOMIC DNA]</scope>
    <source>
        <strain evidence="2 3">Hiromi1</strain>
    </source>
</reference>
<dbReference type="CDD" id="cd07247">
    <property type="entry name" value="SgaA_N_like"/>
    <property type="match status" value="1"/>
</dbReference>
<dbReference type="Pfam" id="PF00903">
    <property type="entry name" value="Glyoxalase"/>
    <property type="match status" value="1"/>
</dbReference>
<keyword evidence="3" id="KW-1185">Reference proteome</keyword>
<dbReference type="PROSITE" id="PS51819">
    <property type="entry name" value="VOC"/>
    <property type="match status" value="1"/>
</dbReference>
<sequence length="302" mass="32848">MLFRRTGYRPAAGFILLASLLIGGCSSLKEAGGTGEEFSLPQITDKATGEYHPGKFVWHDLLTTDEVKSQTFYGELLGWSFRNSGEYIQVYNGDQLIGGILTIRPEPGKARPVSGQWLAFMSVEDVDRAAETVKAKGGTIINGPMSLGERGRGVLISDPAGAQLLLLHANGGDPKDREPGIGDWLWNEVWTLEPGPLVSFYTEVGQYEDTLQGDEDMILLNEGHWRAGIRPIAQKAYAGRWVPAVRVEDPASLLDKVRKLGGSVLLAPGQEGASEDTALITDNSGSLLILQRWTFPSDKEAH</sequence>
<dbReference type="InterPro" id="IPR052164">
    <property type="entry name" value="Anthracycline_SecMetBiosynth"/>
</dbReference>
<dbReference type="RefSeq" id="WP_041066511.1">
    <property type="nucleotide sequence ID" value="NZ_AP012273.1"/>
</dbReference>
<name>A0A7U6GI47_9GAMM</name>
<dbReference type="PROSITE" id="PS51257">
    <property type="entry name" value="PROKAR_LIPOPROTEIN"/>
    <property type="match status" value="1"/>
</dbReference>
<evidence type="ECO:0000259" key="1">
    <source>
        <dbReference type="PROSITE" id="PS51819"/>
    </source>
</evidence>
<evidence type="ECO:0000313" key="3">
    <source>
        <dbReference type="Proteomes" id="UP000031631"/>
    </source>
</evidence>
<dbReference type="SUPFAM" id="SSF54593">
    <property type="entry name" value="Glyoxalase/Bleomycin resistance protein/Dihydroxybiphenyl dioxygenase"/>
    <property type="match status" value="2"/>
</dbReference>
<accession>A0A7U6GI47</accession>
<dbReference type="InterPro" id="IPR037523">
    <property type="entry name" value="VOC_core"/>
</dbReference>
<dbReference type="EMBL" id="AP012273">
    <property type="protein sequence ID" value="BAO44074.1"/>
    <property type="molecule type" value="Genomic_DNA"/>
</dbReference>
<dbReference type="PANTHER" id="PTHR33993:SF14">
    <property type="entry name" value="GB|AAF24581.1"/>
    <property type="match status" value="1"/>
</dbReference>